<accession>A0AAD4GXD0</accession>
<organism evidence="1 2">
    <name type="scientific">Aspergillus nanangensis</name>
    <dbReference type="NCBI Taxonomy" id="2582783"/>
    <lineage>
        <taxon>Eukaryota</taxon>
        <taxon>Fungi</taxon>
        <taxon>Dikarya</taxon>
        <taxon>Ascomycota</taxon>
        <taxon>Pezizomycotina</taxon>
        <taxon>Eurotiomycetes</taxon>
        <taxon>Eurotiomycetidae</taxon>
        <taxon>Eurotiales</taxon>
        <taxon>Aspergillaceae</taxon>
        <taxon>Aspergillus</taxon>
        <taxon>Aspergillus subgen. Circumdati</taxon>
    </lineage>
</organism>
<proteinExistence type="predicted"/>
<dbReference type="AlphaFoldDB" id="A0AAD4GXD0"/>
<evidence type="ECO:0000313" key="2">
    <source>
        <dbReference type="Proteomes" id="UP001194746"/>
    </source>
</evidence>
<name>A0AAD4GXD0_ASPNN</name>
<sequence>MASLSARHCPARVIIQCGHHQLDRRASSLYSIDQLVEGVGVLVNFICLLVGSFGLNHPTPNHGKPLQ</sequence>
<comment type="caution">
    <text evidence="1">The sequence shown here is derived from an EMBL/GenBank/DDBJ whole genome shotgun (WGS) entry which is preliminary data.</text>
</comment>
<reference evidence="1" key="2">
    <citation type="submission" date="2020-02" db="EMBL/GenBank/DDBJ databases">
        <authorList>
            <person name="Gilchrist C.L.M."/>
            <person name="Chooi Y.-H."/>
        </authorList>
    </citation>
    <scope>NUCLEOTIDE SEQUENCE</scope>
    <source>
        <strain evidence="1">MST-FP2251</strain>
    </source>
</reference>
<dbReference type="EMBL" id="VCAU01000019">
    <property type="protein sequence ID" value="KAF9891433.1"/>
    <property type="molecule type" value="Genomic_DNA"/>
</dbReference>
<keyword evidence="2" id="KW-1185">Reference proteome</keyword>
<dbReference type="Proteomes" id="UP001194746">
    <property type="component" value="Unassembled WGS sequence"/>
</dbReference>
<gene>
    <name evidence="1" type="ORF">FE257_004289</name>
</gene>
<protein>
    <submittedName>
        <fullName evidence="1">Uncharacterized protein</fullName>
    </submittedName>
</protein>
<evidence type="ECO:0000313" key="1">
    <source>
        <dbReference type="EMBL" id="KAF9891433.1"/>
    </source>
</evidence>
<reference evidence="1" key="1">
    <citation type="journal article" date="2019" name="Beilstein J. Org. Chem.">
        <title>Nanangenines: drimane sesquiterpenoids as the dominant metabolite cohort of a novel Australian fungus, Aspergillus nanangensis.</title>
        <authorList>
            <person name="Lacey H.J."/>
            <person name="Gilchrist C.L.M."/>
            <person name="Crombie A."/>
            <person name="Kalaitzis J.A."/>
            <person name="Vuong D."/>
            <person name="Rutledge P.J."/>
            <person name="Turner P."/>
            <person name="Pitt J.I."/>
            <person name="Lacey E."/>
            <person name="Chooi Y.H."/>
            <person name="Piggott A.M."/>
        </authorList>
    </citation>
    <scope>NUCLEOTIDE SEQUENCE</scope>
    <source>
        <strain evidence="1">MST-FP2251</strain>
    </source>
</reference>